<dbReference type="InterPro" id="IPR001424">
    <property type="entry name" value="SOD_Cu_Zn_dom"/>
</dbReference>
<dbReference type="GO" id="GO:0005507">
    <property type="term" value="F:copper ion binding"/>
    <property type="evidence" value="ECO:0007669"/>
    <property type="project" value="InterPro"/>
</dbReference>
<dbReference type="Gene3D" id="2.60.40.200">
    <property type="entry name" value="Superoxide dismutase, copper/zinc binding domain"/>
    <property type="match status" value="1"/>
</dbReference>
<proteinExistence type="inferred from homology"/>
<protein>
    <submittedName>
        <fullName evidence="3">Superoxide dismutase-like protein YojM</fullName>
    </submittedName>
</protein>
<comment type="similarity">
    <text evidence="1">Belongs to the Cu-Zn superoxide dismutase family.</text>
</comment>
<feature type="domain" description="Superoxide dismutase copper/zinc binding" evidence="2">
    <location>
        <begin position="53"/>
        <end position="184"/>
    </location>
</feature>
<dbReference type="EMBL" id="PGLV01000001">
    <property type="protein sequence ID" value="POZ58310.1"/>
    <property type="molecule type" value="Genomic_DNA"/>
</dbReference>
<dbReference type="SUPFAM" id="SSF49329">
    <property type="entry name" value="Cu,Zn superoxide dismutase-like"/>
    <property type="match status" value="1"/>
</dbReference>
<keyword evidence="4" id="KW-1185">Reference proteome</keyword>
<evidence type="ECO:0000256" key="1">
    <source>
        <dbReference type="ARBA" id="ARBA00010457"/>
    </source>
</evidence>
<gene>
    <name evidence="3" type="primary">yojM_2</name>
    <name evidence="3" type="ORF">LYSIN_03094</name>
</gene>
<evidence type="ECO:0000259" key="2">
    <source>
        <dbReference type="Pfam" id="PF00080"/>
    </source>
</evidence>
<organism evidence="3 4">
    <name type="scientific">Lysinibacillus sphaericus</name>
    <name type="common">Bacillus sphaericus</name>
    <dbReference type="NCBI Taxonomy" id="1421"/>
    <lineage>
        <taxon>Bacteria</taxon>
        <taxon>Bacillati</taxon>
        <taxon>Bacillota</taxon>
        <taxon>Bacilli</taxon>
        <taxon>Bacillales</taxon>
        <taxon>Bacillaceae</taxon>
        <taxon>Lysinibacillus</taxon>
    </lineage>
</organism>
<dbReference type="GO" id="GO:0006801">
    <property type="term" value="P:superoxide metabolic process"/>
    <property type="evidence" value="ECO:0007669"/>
    <property type="project" value="InterPro"/>
</dbReference>
<dbReference type="AlphaFoldDB" id="A0A2S5D5E7"/>
<sequence>MKLTTLLIISLGVFLVGCGEQDEKVEQQSVSDDSSVALTATAKVMSSNNESLGEAIFEEHADGVKVTVTVSGLPAGKHGMHIHEVGKCEGPDFGTAGGHFNPTQKEHGKDNPHGHHLGDLPNLEVAEDGTATMSVLAEGVTLQKDAEHSLMDGEGTALVIHENEDDHMTDPTGESGGRIACGVIQS</sequence>
<dbReference type="PROSITE" id="PS51257">
    <property type="entry name" value="PROKAR_LIPOPROTEIN"/>
    <property type="match status" value="1"/>
</dbReference>
<dbReference type="InterPro" id="IPR024134">
    <property type="entry name" value="SOD_Cu/Zn_/chaperone"/>
</dbReference>
<name>A0A2S5D5E7_LYSSH</name>
<dbReference type="PANTHER" id="PTHR10003">
    <property type="entry name" value="SUPEROXIDE DISMUTASE CU-ZN -RELATED"/>
    <property type="match status" value="1"/>
</dbReference>
<accession>A0A2S5D5E7</accession>
<evidence type="ECO:0000313" key="4">
    <source>
        <dbReference type="Proteomes" id="UP000237319"/>
    </source>
</evidence>
<dbReference type="CDD" id="cd00305">
    <property type="entry name" value="Cu-Zn_Superoxide_Dismutase"/>
    <property type="match status" value="1"/>
</dbReference>
<comment type="caution">
    <text evidence="3">The sequence shown here is derived from an EMBL/GenBank/DDBJ whole genome shotgun (WGS) entry which is preliminary data.</text>
</comment>
<evidence type="ECO:0000313" key="3">
    <source>
        <dbReference type="EMBL" id="POZ58310.1"/>
    </source>
</evidence>
<dbReference type="InterPro" id="IPR036423">
    <property type="entry name" value="SOD-like_Cu/Zn_dom_sf"/>
</dbReference>
<reference evidence="3 4" key="1">
    <citation type="submission" date="2017-11" db="EMBL/GenBank/DDBJ databases">
        <title>Genome sequence of Lysinibacillus sphaericus, a lignin-degrading bacteria isolated from municipal solid waste soil.</title>
        <authorList>
            <person name="Persinoti G.F."/>
            <person name="Paixao D.A."/>
            <person name="Bugg T.D."/>
            <person name="Squina F.M."/>
        </authorList>
    </citation>
    <scope>NUCLEOTIDE SEQUENCE [LARGE SCALE GENOMIC DNA]</scope>
    <source>
        <strain evidence="3 4">A1</strain>
    </source>
</reference>
<dbReference type="Pfam" id="PF00080">
    <property type="entry name" value="Sod_Cu"/>
    <property type="match status" value="1"/>
</dbReference>
<dbReference type="Proteomes" id="UP000237319">
    <property type="component" value="Unassembled WGS sequence"/>
</dbReference>